<dbReference type="PANTHER" id="PTHR10625:SF10">
    <property type="entry name" value="HISTONE DEACETYLASE HDAC1"/>
    <property type="match status" value="1"/>
</dbReference>
<sequence length="322" mass="35206">MPSVGYVYDPLYLEHATSGHPESPARLQAVVSHLEESGLLGRLTRIEPKDATTADLELVHSKDMIARVRRVAEEGGAWLDPDTYVAPRSYEAALRAAGGLLTATDAVLDGEVGSAFCLVRPPGHHATPTQAMGFCLFNNIAIAAAHSLERRSLERVAILDFDVHHGNGTQDAFYSEPRLLFVSTHQYPFYPGSGSWSETGRDQGEGTTVNLPLPPGCRREEYLRCYREVAEPLLRRFRPQLLLVSAGFDAHFADPLAQELLDTRGYYEIAALLKALADELCQGRIVCTLEGGYDHTALAWSVRACIDALMGNEFTQDPPGAA</sequence>
<dbReference type="CDD" id="cd09992">
    <property type="entry name" value="HDAC_classII"/>
    <property type="match status" value="1"/>
</dbReference>
<name>A0A0F8YPV8_9ZZZZ</name>
<evidence type="ECO:0000259" key="1">
    <source>
        <dbReference type="Pfam" id="PF00850"/>
    </source>
</evidence>
<dbReference type="InterPro" id="IPR023696">
    <property type="entry name" value="Ureohydrolase_dom_sf"/>
</dbReference>
<evidence type="ECO:0000313" key="2">
    <source>
        <dbReference type="EMBL" id="KKK75800.1"/>
    </source>
</evidence>
<proteinExistence type="predicted"/>
<dbReference type="Gene3D" id="3.40.800.20">
    <property type="entry name" value="Histone deacetylase domain"/>
    <property type="match status" value="1"/>
</dbReference>
<dbReference type="GO" id="GO:0004407">
    <property type="term" value="F:histone deacetylase activity"/>
    <property type="evidence" value="ECO:0007669"/>
    <property type="project" value="TreeGrafter"/>
</dbReference>
<dbReference type="SUPFAM" id="SSF52768">
    <property type="entry name" value="Arginase/deacetylase"/>
    <property type="match status" value="1"/>
</dbReference>
<accession>A0A0F8YPV8</accession>
<feature type="domain" description="Histone deacetylase" evidence="1">
    <location>
        <begin position="20"/>
        <end position="308"/>
    </location>
</feature>
<reference evidence="2" key="1">
    <citation type="journal article" date="2015" name="Nature">
        <title>Complex archaea that bridge the gap between prokaryotes and eukaryotes.</title>
        <authorList>
            <person name="Spang A."/>
            <person name="Saw J.H."/>
            <person name="Jorgensen S.L."/>
            <person name="Zaremba-Niedzwiedzka K."/>
            <person name="Martijn J."/>
            <person name="Lind A.E."/>
            <person name="van Eijk R."/>
            <person name="Schleper C."/>
            <person name="Guy L."/>
            <person name="Ettema T.J."/>
        </authorList>
    </citation>
    <scope>NUCLEOTIDE SEQUENCE</scope>
</reference>
<dbReference type="AlphaFoldDB" id="A0A0F8YPV8"/>
<dbReference type="InterPro" id="IPR037138">
    <property type="entry name" value="His_deacetylse_dom_sf"/>
</dbReference>
<dbReference type="PRINTS" id="PR01270">
    <property type="entry name" value="HDASUPER"/>
</dbReference>
<dbReference type="InterPro" id="IPR023801">
    <property type="entry name" value="His_deacetylse_dom"/>
</dbReference>
<dbReference type="InterPro" id="IPR000286">
    <property type="entry name" value="HDACs"/>
</dbReference>
<protein>
    <recommendedName>
        <fullName evidence="1">Histone deacetylase domain-containing protein</fullName>
    </recommendedName>
</protein>
<dbReference type="PANTHER" id="PTHR10625">
    <property type="entry name" value="HISTONE DEACETYLASE HDAC1-RELATED"/>
    <property type="match status" value="1"/>
</dbReference>
<feature type="non-terminal residue" evidence="2">
    <location>
        <position position="322"/>
    </location>
</feature>
<dbReference type="Pfam" id="PF00850">
    <property type="entry name" value="Hist_deacetyl"/>
    <property type="match status" value="1"/>
</dbReference>
<gene>
    <name evidence="2" type="ORF">LCGC14_2870080</name>
</gene>
<dbReference type="GO" id="GO:0040029">
    <property type="term" value="P:epigenetic regulation of gene expression"/>
    <property type="evidence" value="ECO:0007669"/>
    <property type="project" value="TreeGrafter"/>
</dbReference>
<dbReference type="EMBL" id="LAZR01055695">
    <property type="protein sequence ID" value="KKK75800.1"/>
    <property type="molecule type" value="Genomic_DNA"/>
</dbReference>
<comment type="caution">
    <text evidence="2">The sequence shown here is derived from an EMBL/GenBank/DDBJ whole genome shotgun (WGS) entry which is preliminary data.</text>
</comment>
<organism evidence="2">
    <name type="scientific">marine sediment metagenome</name>
    <dbReference type="NCBI Taxonomy" id="412755"/>
    <lineage>
        <taxon>unclassified sequences</taxon>
        <taxon>metagenomes</taxon>
        <taxon>ecological metagenomes</taxon>
    </lineage>
</organism>